<dbReference type="STRING" id="7719.ENSCINP00000033296"/>
<keyword evidence="3 6" id="KW-0812">Transmembrane</keyword>
<feature type="transmembrane region" description="Helical" evidence="6">
    <location>
        <begin position="55"/>
        <end position="77"/>
    </location>
</feature>
<feature type="transmembrane region" description="Helical" evidence="6">
    <location>
        <begin position="89"/>
        <end position="109"/>
    </location>
</feature>
<keyword evidence="5 6" id="KW-0472">Membrane</keyword>
<evidence type="ECO:0000256" key="5">
    <source>
        <dbReference type="ARBA" id="ARBA00023136"/>
    </source>
</evidence>
<dbReference type="AlphaFoldDB" id="H2XUG2"/>
<reference evidence="8" key="3">
    <citation type="submission" date="2025-08" db="UniProtKB">
        <authorList>
            <consortium name="Ensembl"/>
        </authorList>
    </citation>
    <scope>IDENTIFICATION</scope>
</reference>
<dbReference type="GeneTree" id="ENSGT01030000234578"/>
<feature type="domain" description="CWH43-like N-terminal" evidence="7">
    <location>
        <begin position="9"/>
        <end position="145"/>
    </location>
</feature>
<dbReference type="Proteomes" id="UP000008144">
    <property type="component" value="Chromosome 6"/>
</dbReference>
<evidence type="ECO:0000256" key="1">
    <source>
        <dbReference type="ARBA" id="ARBA00004127"/>
    </source>
</evidence>
<evidence type="ECO:0000313" key="8">
    <source>
        <dbReference type="Ensembl" id="ENSCINP00000033296.1"/>
    </source>
</evidence>
<proteinExistence type="inferred from homology"/>
<dbReference type="Ensembl" id="ENSCINT00000031519.1">
    <property type="protein sequence ID" value="ENSCINP00000033296.1"/>
    <property type="gene ID" value="ENSCING00000017985.1"/>
</dbReference>
<evidence type="ECO:0000259" key="7">
    <source>
        <dbReference type="Pfam" id="PF10277"/>
    </source>
</evidence>
<keyword evidence="9" id="KW-1185">Reference proteome</keyword>
<evidence type="ECO:0000256" key="4">
    <source>
        <dbReference type="ARBA" id="ARBA00022989"/>
    </source>
</evidence>
<reference evidence="8" key="2">
    <citation type="journal article" date="2008" name="Genome Biol.">
        <title>Improved genome assembly and evidence-based global gene model set for the chordate Ciona intestinalis: new insight into intron and operon populations.</title>
        <authorList>
            <person name="Satou Y."/>
            <person name="Mineta K."/>
            <person name="Ogasawara M."/>
            <person name="Sasakura Y."/>
            <person name="Shoguchi E."/>
            <person name="Ueno K."/>
            <person name="Yamada L."/>
            <person name="Matsumoto J."/>
            <person name="Wasserscheid J."/>
            <person name="Dewar K."/>
            <person name="Wiley G.B."/>
            <person name="Macmil S.L."/>
            <person name="Roe B.A."/>
            <person name="Zeller R.W."/>
            <person name="Hastings K.E."/>
            <person name="Lemaire P."/>
            <person name="Lindquist E."/>
            <person name="Endo T."/>
            <person name="Hotta K."/>
            <person name="Inaba K."/>
        </authorList>
    </citation>
    <scope>NUCLEOTIDE SEQUENCE [LARGE SCALE GENOMIC DNA]</scope>
    <source>
        <strain evidence="8">wild type</strain>
    </source>
</reference>
<organism evidence="8 9">
    <name type="scientific">Ciona intestinalis</name>
    <name type="common">Transparent sea squirt</name>
    <name type="synonym">Ascidia intestinalis</name>
    <dbReference type="NCBI Taxonomy" id="7719"/>
    <lineage>
        <taxon>Eukaryota</taxon>
        <taxon>Metazoa</taxon>
        <taxon>Chordata</taxon>
        <taxon>Tunicata</taxon>
        <taxon>Ascidiacea</taxon>
        <taxon>Phlebobranchia</taxon>
        <taxon>Cionidae</taxon>
        <taxon>Ciona</taxon>
    </lineage>
</organism>
<dbReference type="PANTHER" id="PTHR21324">
    <property type="entry name" value="FASTING-INDUCIBLE INTEGRAL MEMBRANE PROTEIN TM6P1-RELATED"/>
    <property type="match status" value="1"/>
</dbReference>
<dbReference type="PANTHER" id="PTHR21324:SF9">
    <property type="entry name" value="TRANSMEMBRANE PROTEIN 150A"/>
    <property type="match status" value="1"/>
</dbReference>
<dbReference type="InterPro" id="IPR019402">
    <property type="entry name" value="CWH43_N"/>
</dbReference>
<reference evidence="8" key="4">
    <citation type="submission" date="2025-09" db="UniProtKB">
        <authorList>
            <consortium name="Ensembl"/>
        </authorList>
    </citation>
    <scope>IDENTIFICATION</scope>
</reference>
<dbReference type="HOGENOM" id="CLU_1762882_0_0_1"/>
<evidence type="ECO:0000256" key="2">
    <source>
        <dbReference type="ARBA" id="ARBA00006565"/>
    </source>
</evidence>
<keyword evidence="4 6" id="KW-1133">Transmembrane helix</keyword>
<dbReference type="GO" id="GO:0012505">
    <property type="term" value="C:endomembrane system"/>
    <property type="evidence" value="ECO:0007669"/>
    <property type="project" value="UniProtKB-SubCell"/>
</dbReference>
<accession>H2XUG2</accession>
<dbReference type="Pfam" id="PF10277">
    <property type="entry name" value="Frag1"/>
    <property type="match status" value="1"/>
</dbReference>
<comment type="subcellular location">
    <subcellularLocation>
        <location evidence="1">Endomembrane system</location>
        <topology evidence="1">Multi-pass membrane protein</topology>
    </subcellularLocation>
</comment>
<evidence type="ECO:0000313" key="9">
    <source>
        <dbReference type="Proteomes" id="UP000008144"/>
    </source>
</evidence>
<name>H2XUG2_CIOIN</name>
<dbReference type="InterPro" id="IPR050911">
    <property type="entry name" value="DRAM/TMEM150_Autophagy_Mod"/>
</dbReference>
<evidence type="ECO:0000256" key="6">
    <source>
        <dbReference type="SAM" id="Phobius"/>
    </source>
</evidence>
<dbReference type="EMBL" id="EAAA01002282">
    <property type="status" value="NOT_ANNOTATED_CDS"/>
    <property type="molecule type" value="Genomic_DNA"/>
</dbReference>
<dbReference type="InParanoid" id="H2XUG2"/>
<dbReference type="OMA" id="CICFYTI"/>
<evidence type="ECO:0000256" key="3">
    <source>
        <dbReference type="ARBA" id="ARBA00022692"/>
    </source>
</evidence>
<protein>
    <recommendedName>
        <fullName evidence="7">CWH43-like N-terminal domain-containing protein</fullName>
    </recommendedName>
</protein>
<sequence length="148" mass="15894">MCNCFKSIGLLPVFSCLIFLIGLILCYGLAFLNHHLTVVLPTISATGSMPPESCYFTFFLASAGFLLTLVCFIYHSYVVAVHQDGMANFIGLLSGVGSGIGLVLVASFQFKYVPILHYVGMGLACTGQLIFGWCVVAVSYQLAPKVHG</sequence>
<reference evidence="9" key="1">
    <citation type="journal article" date="2002" name="Science">
        <title>The draft genome of Ciona intestinalis: insights into chordate and vertebrate origins.</title>
        <authorList>
            <person name="Dehal P."/>
            <person name="Satou Y."/>
            <person name="Campbell R.K."/>
            <person name="Chapman J."/>
            <person name="Degnan B."/>
            <person name="De Tomaso A."/>
            <person name="Davidson B."/>
            <person name="Di Gregorio A."/>
            <person name="Gelpke M."/>
            <person name="Goodstein D.M."/>
            <person name="Harafuji N."/>
            <person name="Hastings K.E."/>
            <person name="Ho I."/>
            <person name="Hotta K."/>
            <person name="Huang W."/>
            <person name="Kawashima T."/>
            <person name="Lemaire P."/>
            <person name="Martinez D."/>
            <person name="Meinertzhagen I.A."/>
            <person name="Necula S."/>
            <person name="Nonaka M."/>
            <person name="Putnam N."/>
            <person name="Rash S."/>
            <person name="Saiga H."/>
            <person name="Satake M."/>
            <person name="Terry A."/>
            <person name="Yamada L."/>
            <person name="Wang H.G."/>
            <person name="Awazu S."/>
            <person name="Azumi K."/>
            <person name="Boore J."/>
            <person name="Branno M."/>
            <person name="Chin-Bow S."/>
            <person name="DeSantis R."/>
            <person name="Doyle S."/>
            <person name="Francino P."/>
            <person name="Keys D.N."/>
            <person name="Haga S."/>
            <person name="Hayashi H."/>
            <person name="Hino K."/>
            <person name="Imai K.S."/>
            <person name="Inaba K."/>
            <person name="Kano S."/>
            <person name="Kobayashi K."/>
            <person name="Kobayashi M."/>
            <person name="Lee B.I."/>
            <person name="Makabe K.W."/>
            <person name="Manohar C."/>
            <person name="Matassi G."/>
            <person name="Medina M."/>
            <person name="Mochizuki Y."/>
            <person name="Mount S."/>
            <person name="Morishita T."/>
            <person name="Miura S."/>
            <person name="Nakayama A."/>
            <person name="Nishizaka S."/>
            <person name="Nomoto H."/>
            <person name="Ohta F."/>
            <person name="Oishi K."/>
            <person name="Rigoutsos I."/>
            <person name="Sano M."/>
            <person name="Sasaki A."/>
            <person name="Sasakura Y."/>
            <person name="Shoguchi E."/>
            <person name="Shin-i T."/>
            <person name="Spagnuolo A."/>
            <person name="Stainier D."/>
            <person name="Suzuki M.M."/>
            <person name="Tassy O."/>
            <person name="Takatori N."/>
            <person name="Tokuoka M."/>
            <person name="Yagi K."/>
            <person name="Yoshizaki F."/>
            <person name="Wada S."/>
            <person name="Zhang C."/>
            <person name="Hyatt P.D."/>
            <person name="Larimer F."/>
            <person name="Detter C."/>
            <person name="Doggett N."/>
            <person name="Glavina T."/>
            <person name="Hawkins T."/>
            <person name="Richardson P."/>
            <person name="Lucas S."/>
            <person name="Kohara Y."/>
            <person name="Levine M."/>
            <person name="Satoh N."/>
            <person name="Rokhsar D.S."/>
        </authorList>
    </citation>
    <scope>NUCLEOTIDE SEQUENCE [LARGE SCALE GENOMIC DNA]</scope>
</reference>
<feature type="transmembrane region" description="Helical" evidence="6">
    <location>
        <begin position="7"/>
        <end position="32"/>
    </location>
</feature>
<feature type="transmembrane region" description="Helical" evidence="6">
    <location>
        <begin position="115"/>
        <end position="140"/>
    </location>
</feature>
<comment type="similarity">
    <text evidence="2">Belongs to the DRAM/TMEM150 family.</text>
</comment>